<feature type="compositionally biased region" description="Basic residues" evidence="3">
    <location>
        <begin position="327"/>
        <end position="336"/>
    </location>
</feature>
<dbReference type="GeneID" id="111130323"/>
<feature type="compositionally biased region" description="Polar residues" evidence="3">
    <location>
        <begin position="1125"/>
        <end position="1146"/>
    </location>
</feature>
<dbReference type="FunFam" id="2.30.29.30:FF:000002">
    <property type="entry name" value="Band 4.1-like protein 5 isoform 1"/>
    <property type="match status" value="1"/>
</dbReference>
<feature type="compositionally biased region" description="Low complexity" evidence="3">
    <location>
        <begin position="1044"/>
        <end position="1056"/>
    </location>
</feature>
<dbReference type="SMART" id="SM00295">
    <property type="entry name" value="B41"/>
    <property type="match status" value="1"/>
</dbReference>
<dbReference type="SMART" id="SM01196">
    <property type="entry name" value="FERM_C"/>
    <property type="match status" value="1"/>
</dbReference>
<dbReference type="Pfam" id="PF09379">
    <property type="entry name" value="FERM_N"/>
    <property type="match status" value="1"/>
</dbReference>
<feature type="compositionally biased region" description="Polar residues" evidence="3">
    <location>
        <begin position="1057"/>
        <end position="1070"/>
    </location>
</feature>
<dbReference type="InterPro" id="IPR011993">
    <property type="entry name" value="PH-like_dom_sf"/>
</dbReference>
<feature type="region of interest" description="Disordered" evidence="3">
    <location>
        <begin position="719"/>
        <end position="795"/>
    </location>
</feature>
<feature type="compositionally biased region" description="Basic and acidic residues" evidence="3">
    <location>
        <begin position="1157"/>
        <end position="1168"/>
    </location>
</feature>
<dbReference type="Gene3D" id="3.10.20.90">
    <property type="entry name" value="Phosphatidylinositol 3-kinase Catalytic Subunit, Chain A, domain 1"/>
    <property type="match status" value="1"/>
</dbReference>
<name>A0A8B8DXH3_CRAVI</name>
<dbReference type="Gene3D" id="1.20.80.10">
    <property type="match status" value="1"/>
</dbReference>
<dbReference type="InterPro" id="IPR018979">
    <property type="entry name" value="FERM_N"/>
</dbReference>
<dbReference type="PANTHER" id="PTHR23280:SF4">
    <property type="entry name" value="BAND 4.1-LIKE PROTEIN 4A"/>
    <property type="match status" value="1"/>
</dbReference>
<dbReference type="GO" id="GO:0031032">
    <property type="term" value="P:actomyosin structure organization"/>
    <property type="evidence" value="ECO:0007669"/>
    <property type="project" value="TreeGrafter"/>
</dbReference>
<feature type="compositionally biased region" description="Basic and acidic residues" evidence="3">
    <location>
        <begin position="650"/>
        <end position="659"/>
    </location>
</feature>
<evidence type="ECO:0000256" key="2">
    <source>
        <dbReference type="ARBA" id="ARBA00022490"/>
    </source>
</evidence>
<dbReference type="InterPro" id="IPR000299">
    <property type="entry name" value="FERM_domain"/>
</dbReference>
<feature type="compositionally biased region" description="Polar residues" evidence="3">
    <location>
        <begin position="719"/>
        <end position="747"/>
    </location>
</feature>
<protein>
    <submittedName>
        <fullName evidence="6">Uncharacterized protein LOC111130323 isoform X1</fullName>
    </submittedName>
</protein>
<dbReference type="Pfam" id="PF00373">
    <property type="entry name" value="FERM_M"/>
    <property type="match status" value="1"/>
</dbReference>
<dbReference type="OrthoDB" id="6235974at2759"/>
<feature type="region of interest" description="Disordered" evidence="3">
    <location>
        <begin position="395"/>
        <end position="511"/>
    </location>
</feature>
<dbReference type="InterPro" id="IPR019748">
    <property type="entry name" value="FERM_central"/>
</dbReference>
<evidence type="ECO:0000313" key="5">
    <source>
        <dbReference type="Proteomes" id="UP000694844"/>
    </source>
</evidence>
<feature type="compositionally biased region" description="Polar residues" evidence="3">
    <location>
        <begin position="1218"/>
        <end position="1250"/>
    </location>
</feature>
<dbReference type="Pfam" id="PF09380">
    <property type="entry name" value="FERM_C"/>
    <property type="match status" value="1"/>
</dbReference>
<dbReference type="SUPFAM" id="SSF54236">
    <property type="entry name" value="Ubiquitin-like"/>
    <property type="match status" value="1"/>
</dbReference>
<dbReference type="SUPFAM" id="SSF50729">
    <property type="entry name" value="PH domain-like"/>
    <property type="match status" value="1"/>
</dbReference>
<dbReference type="InterPro" id="IPR014352">
    <property type="entry name" value="FERM/acyl-CoA-bd_prot_sf"/>
</dbReference>
<dbReference type="GO" id="GO:0005856">
    <property type="term" value="C:cytoskeleton"/>
    <property type="evidence" value="ECO:0007669"/>
    <property type="project" value="TreeGrafter"/>
</dbReference>
<dbReference type="PRINTS" id="PR00935">
    <property type="entry name" value="BAND41"/>
</dbReference>
<feature type="compositionally biased region" description="Polar residues" evidence="3">
    <location>
        <begin position="974"/>
        <end position="986"/>
    </location>
</feature>
<evidence type="ECO:0000256" key="1">
    <source>
        <dbReference type="ARBA" id="ARBA00004496"/>
    </source>
</evidence>
<keyword evidence="2" id="KW-0963">Cytoplasm</keyword>
<feature type="compositionally biased region" description="Polar residues" evidence="3">
    <location>
        <begin position="837"/>
        <end position="897"/>
    </location>
</feature>
<reference evidence="6" key="1">
    <citation type="submission" date="2025-08" db="UniProtKB">
        <authorList>
            <consortium name="RefSeq"/>
        </authorList>
    </citation>
    <scope>IDENTIFICATION</scope>
    <source>
        <tissue evidence="6">Whole sample</tissue>
    </source>
</reference>
<keyword evidence="5" id="KW-1185">Reference proteome</keyword>
<feature type="region of interest" description="Disordered" evidence="3">
    <location>
        <begin position="1044"/>
        <end position="1070"/>
    </location>
</feature>
<feature type="domain" description="FERM" evidence="4">
    <location>
        <begin position="35"/>
        <end position="317"/>
    </location>
</feature>
<proteinExistence type="predicted"/>
<dbReference type="PROSITE" id="PS50057">
    <property type="entry name" value="FERM_3"/>
    <property type="match status" value="1"/>
</dbReference>
<dbReference type="SUPFAM" id="SSF47031">
    <property type="entry name" value="Second domain of FERM"/>
    <property type="match status" value="1"/>
</dbReference>
<dbReference type="PROSITE" id="PS00661">
    <property type="entry name" value="FERM_2"/>
    <property type="match status" value="1"/>
</dbReference>
<dbReference type="PANTHER" id="PTHR23280">
    <property type="entry name" value="4.1 G PROTEIN"/>
    <property type="match status" value="1"/>
</dbReference>
<organism evidence="5 6">
    <name type="scientific">Crassostrea virginica</name>
    <name type="common">Eastern oyster</name>
    <dbReference type="NCBI Taxonomy" id="6565"/>
    <lineage>
        <taxon>Eukaryota</taxon>
        <taxon>Metazoa</taxon>
        <taxon>Spiralia</taxon>
        <taxon>Lophotrochozoa</taxon>
        <taxon>Mollusca</taxon>
        <taxon>Bivalvia</taxon>
        <taxon>Autobranchia</taxon>
        <taxon>Pteriomorphia</taxon>
        <taxon>Ostreida</taxon>
        <taxon>Ostreoidea</taxon>
        <taxon>Ostreidae</taxon>
        <taxon>Crassostrea</taxon>
    </lineage>
</organism>
<evidence type="ECO:0000259" key="4">
    <source>
        <dbReference type="PROSITE" id="PS50057"/>
    </source>
</evidence>
<dbReference type="InterPro" id="IPR035963">
    <property type="entry name" value="FERM_2"/>
</dbReference>
<dbReference type="CDD" id="cd14473">
    <property type="entry name" value="FERM_B-lobe"/>
    <property type="match status" value="1"/>
</dbReference>
<dbReference type="GO" id="GO:0005737">
    <property type="term" value="C:cytoplasm"/>
    <property type="evidence" value="ECO:0007669"/>
    <property type="project" value="UniProtKB-SubCell"/>
</dbReference>
<dbReference type="PROSITE" id="PS00660">
    <property type="entry name" value="FERM_1"/>
    <property type="match status" value="1"/>
</dbReference>
<feature type="compositionally biased region" description="Polar residues" evidence="3">
    <location>
        <begin position="907"/>
        <end position="952"/>
    </location>
</feature>
<feature type="compositionally biased region" description="Polar residues" evidence="3">
    <location>
        <begin position="663"/>
        <end position="683"/>
    </location>
</feature>
<feature type="compositionally biased region" description="Low complexity" evidence="3">
    <location>
        <begin position="627"/>
        <end position="638"/>
    </location>
</feature>
<feature type="region of interest" description="Disordered" evidence="3">
    <location>
        <begin position="1118"/>
        <end position="1288"/>
    </location>
</feature>
<sequence length="1306" mass="147779">MSRFSRLIPRFLRGDKSKTTVSRDSGFLDRSKDGPLCRILFLDDTDLHLTFKGSSKAINLQERVFEHLNIVEKDYFGLRFVDQSDQTHWLDPQKALSPQLKACSQPYTFYFGVKFYPPDPCKLKEEITRYQFFLQIKRDILQGRLPITFDEAAELFAFAVQAELGDCNDPRICYEGYVSEFRFVPNQTQELEEQISRFHQHLGGMSAGQAEYKFLDKVKWLDMYGVDLHSVLGEGNTEYFLGLTPTGIVVYKNKSKVGNYFWPRITKVTFKGKIFIIKVRDKNNDEHTYAFEVASKTRTKHLWKCCVEHHTFFRLNQLADTLALSSKHSRHGSRRSGRNDRQNNNDIRQQPSVTRIPSRRQPTRSKSDSKLNGGKAGSYYSVINDAAVTRVVAPEPVQGSRHRSLPDLQRNHSPRSTRSAPWEKDGDTGLYTSGRESPVSLHSDVQKFPRRVGQTSDTESGHRRKYFPKNKGSDNESDVSFSRRRRRDGDSGSESDVSPMRGRRPKSSVEPWYENQWNEAMQGIFPANAESYMNGSVPSIHSAPAGEVKRRRRRRTKSPGTAKRPPEELKQHIVYDLVDTEGMAPESLQDIPYVKVETKSEPFKIKYSPHVNIRQRYRSPKRKGFGDQDPSQSQLPQSGEPPPPYTPAESSRRTPELGHRNYMSDTNAYHNRSDVETQSNKSGSTHRSSHQQTSSRYRPERLFFYMDGVSVMSYDTSRSWDTSRSYDTFSQNQTTPHGNGTPEQSYGHSRVENIRSRPPSSAGSMIQYRVQSTKQENTSTHQSDDTIGPNSESVSDDTLEAIEYGTESNVAMETEVKDRESGQPHLGSSGQRYAGSSGYTSDVTPSNPRTSGYMSDVVSSRSQKYRTNTSSGYRQIANTKGNNDSPYTDVSDMSQRYRSPVTGGQGQRVTTPQQRENSPYTRTTPNPRQENSPFSQRHNADRYSQQDATSDVESSRRRRTPESLRKYNSPPTNPSLSQPSMYSVTPPSTAEVLRTDNAHIHEQNRSYVGQQQNSSIPLSTPEHGRRMVYNNSSTDNVNSSITSSNMSSIPYNSSPYKQTTPSSVQTDAMSQPSSVFMGNSPKSYNAHVSARLYSPQQMANFSRNFAQENLSYNSSMYASDRSHQEQSNSMYNKNQSPGVGPQSNAPHNHRQSQSRGPQERSPHYDKRGPQIRQQQEISPYSNRSQSGVDQTQLQGRSPSKANHNYSSHNGHAGLPPRTNYTSPPDNSFNTSQFHTSRLGYQQSPSYSSPGKTYHPPPPPPHHLQASPRSGFSIPSHRGLNHSAAVDASALRPVYRSSQRHDLVTEI</sequence>
<comment type="subcellular location">
    <subcellularLocation>
        <location evidence="1">Cytoplasm</location>
    </subcellularLocation>
</comment>
<dbReference type="Gene3D" id="2.30.29.30">
    <property type="entry name" value="Pleckstrin-homology domain (PH domain)/Phosphotyrosine-binding domain (PTB)"/>
    <property type="match status" value="1"/>
</dbReference>
<accession>A0A8B8DXH3</accession>
<feature type="region of interest" description="Disordered" evidence="3">
    <location>
        <begin position="610"/>
        <end position="695"/>
    </location>
</feature>
<dbReference type="InterPro" id="IPR018980">
    <property type="entry name" value="FERM_PH-like_C"/>
</dbReference>
<gene>
    <name evidence="6" type="primary">LOC111130323</name>
</gene>
<dbReference type="RefSeq" id="XP_022332937.1">
    <property type="nucleotide sequence ID" value="XM_022477229.1"/>
</dbReference>
<feature type="region of interest" description="Disordered" evidence="3">
    <location>
        <begin position="326"/>
        <end position="375"/>
    </location>
</feature>
<dbReference type="KEGG" id="cvn:111130323"/>
<dbReference type="FunFam" id="1.20.80.10:FF:000003">
    <property type="entry name" value="Tyrosine-protein phosphatase non-receptor type 4"/>
    <property type="match status" value="1"/>
</dbReference>
<feature type="compositionally biased region" description="Polar residues" evidence="3">
    <location>
        <begin position="758"/>
        <end position="781"/>
    </location>
</feature>
<dbReference type="GO" id="GO:0016020">
    <property type="term" value="C:membrane"/>
    <property type="evidence" value="ECO:0007669"/>
    <property type="project" value="UniProtKB-ARBA"/>
</dbReference>
<dbReference type="InterPro" id="IPR019747">
    <property type="entry name" value="FERM_CS"/>
</dbReference>
<dbReference type="Proteomes" id="UP000694844">
    <property type="component" value="Chromosome 4"/>
</dbReference>
<dbReference type="InterPro" id="IPR029071">
    <property type="entry name" value="Ubiquitin-like_domsf"/>
</dbReference>
<dbReference type="InterPro" id="IPR019749">
    <property type="entry name" value="Band_41_domain"/>
</dbReference>
<evidence type="ECO:0000256" key="3">
    <source>
        <dbReference type="SAM" id="MobiDB-lite"/>
    </source>
</evidence>
<feature type="region of interest" description="Disordered" evidence="3">
    <location>
        <begin position="536"/>
        <end position="570"/>
    </location>
</feature>
<evidence type="ECO:0000313" key="6">
    <source>
        <dbReference type="RefSeq" id="XP_022332937.1"/>
    </source>
</evidence>
<feature type="compositionally biased region" description="Polar residues" evidence="3">
    <location>
        <begin position="1171"/>
        <end position="1209"/>
    </location>
</feature>
<dbReference type="FunFam" id="3.10.20.90:FF:000039">
    <property type="entry name" value="Tyrosine-protein phosphatase non-receptor type"/>
    <property type="match status" value="1"/>
</dbReference>
<feature type="region of interest" description="Disordered" evidence="3">
    <location>
        <begin position="807"/>
        <end position="986"/>
    </location>
</feature>
<feature type="compositionally biased region" description="Basic residues" evidence="3">
    <location>
        <begin position="613"/>
        <end position="623"/>
    </location>
</feature>
<dbReference type="CDD" id="cd13186">
    <property type="entry name" value="FERM_C_NBL4_NBL5"/>
    <property type="match status" value="1"/>
</dbReference>